<dbReference type="GO" id="GO:0007156">
    <property type="term" value="P:homophilic cell adhesion via plasma membrane adhesion molecules"/>
    <property type="evidence" value="ECO:0007669"/>
    <property type="project" value="InterPro"/>
</dbReference>
<feature type="domain" description="Cadherin" evidence="1">
    <location>
        <begin position="259"/>
        <end position="330"/>
    </location>
</feature>
<dbReference type="EMBL" id="MN739031">
    <property type="protein sequence ID" value="QHT36118.1"/>
    <property type="molecule type" value="Genomic_DNA"/>
</dbReference>
<dbReference type="PROSITE" id="PS50268">
    <property type="entry name" value="CADHERIN_2"/>
    <property type="match status" value="2"/>
</dbReference>
<accession>A0A6C0F3N0</accession>
<dbReference type="GO" id="GO:0005509">
    <property type="term" value="F:calcium ion binding"/>
    <property type="evidence" value="ECO:0007669"/>
    <property type="project" value="InterPro"/>
</dbReference>
<protein>
    <recommendedName>
        <fullName evidence="1">Cadherin domain-containing protein</fullName>
    </recommendedName>
</protein>
<dbReference type="InterPro" id="IPR032179">
    <property type="entry name" value="Cry22Aa_Ig-like"/>
</dbReference>
<evidence type="ECO:0000259" key="1">
    <source>
        <dbReference type="PROSITE" id="PS50268"/>
    </source>
</evidence>
<sequence length="1001" mass="105784">MPGPVYYASQELGVPADVVTTLSLEVVDGSKELGNFYIPVADSGLITFSITGTDSGLMDIIYDTGSNSTNTISLKLKNAANHKNKVSYDVFVTGTKNGSSSMLTVSGTVIATTQPAFTSSSSITILDGARDDIHQFATNEVAVPCTYELVTPAESNSNALVSLTSSGVLSLLDRASANSLNSYTVIVKATSPYTHWQGNADNTKTQTLTIAVTDGSPKFMVTSNGEIKADDAKYFFTTSDGLTTLSNSGHIFTTDACLFTLTGTDAALFTITPTTSGTRAKVGSLSLKNIAKYSVQHKYYLTVIATDSTSHTSNISVEVTVTSDETNPVLTLAALSPATQGTLADANTITVRDGVLANVGICTVTADESVTFSKSGTNAALFDISSTSTVATVKFHSKVAEDTQTTYTVIITATDSSNNQSSKTITVNVSDKTNPVITAYSPQVVNGETSFTNSTYVPITFTSSELLSDQFELSYFSITGPGTIDQDHFDTSSTQATIHVIPSTADADEGQLITVTLAANRLNDAHNVNNKNSAVVFKFKYDYASGVPEIVINGSNPITIPMGRPYTDAGATCQDLTVVNSNEVDVKTSGTYFVTYTVTDAANNKRSASRTVIVSSVDANARTKPTIIVTGGSSSVRENSVFTDNASAVASANNWNNTPITIVKTNNVNTATLGNYSAFYNGTDLIFGALVQVIRAIAVTIGDPAANGGVEFTLGNLNASFTLTNKLSLTAGGSIPDTAMTSMMGVEVSMPAADWNGIFYVRPDEPTDGGNGLSDFADLASIDVFVTDTINYKTKSSNLHIIPGLATTNVTINKTDRKADPVAGTVNEINNTSQKICEVITRRWGSDIFDMELTTNLLTIFSNLNTIIAEINNKFGSTGAGTLDAALKAKLDSADNKTNADKTLDNFSRQILLQLHEAIAPNGVAGSNASRLTTGGIFNPTNKVTSGPLEGYFPITFLPTDKLTFSMTFAHPTNDSQTYYMKQGRELSPVPVPIKVVVTMT</sequence>
<name>A0A6C0F3N0_9ZZZZ</name>
<dbReference type="InterPro" id="IPR002126">
    <property type="entry name" value="Cadherin-like_dom"/>
</dbReference>
<dbReference type="AlphaFoldDB" id="A0A6C0F3N0"/>
<dbReference type="InterPro" id="IPR013783">
    <property type="entry name" value="Ig-like_fold"/>
</dbReference>
<organism evidence="2">
    <name type="scientific">viral metagenome</name>
    <dbReference type="NCBI Taxonomy" id="1070528"/>
    <lineage>
        <taxon>unclassified sequences</taxon>
        <taxon>metagenomes</taxon>
        <taxon>organismal metagenomes</taxon>
    </lineage>
</organism>
<dbReference type="Gene3D" id="2.60.40.10">
    <property type="entry name" value="Immunoglobulins"/>
    <property type="match status" value="1"/>
</dbReference>
<reference evidence="2" key="1">
    <citation type="journal article" date="2020" name="Nature">
        <title>Giant virus diversity and host interactions through global metagenomics.</title>
        <authorList>
            <person name="Schulz F."/>
            <person name="Roux S."/>
            <person name="Paez-Espino D."/>
            <person name="Jungbluth S."/>
            <person name="Walsh D.A."/>
            <person name="Denef V.J."/>
            <person name="McMahon K.D."/>
            <person name="Konstantinidis K.T."/>
            <person name="Eloe-Fadrosh E.A."/>
            <person name="Kyrpides N.C."/>
            <person name="Woyke T."/>
        </authorList>
    </citation>
    <scope>NUCLEOTIDE SEQUENCE</scope>
    <source>
        <strain evidence="2">GVMAG-M-3300009182-46</strain>
    </source>
</reference>
<dbReference type="GO" id="GO:0016020">
    <property type="term" value="C:membrane"/>
    <property type="evidence" value="ECO:0007669"/>
    <property type="project" value="InterPro"/>
</dbReference>
<dbReference type="Pfam" id="PF16403">
    <property type="entry name" value="Bact_surface_Ig-like"/>
    <property type="match status" value="1"/>
</dbReference>
<proteinExistence type="predicted"/>
<dbReference type="Gene3D" id="2.60.40.60">
    <property type="entry name" value="Cadherins"/>
    <property type="match status" value="1"/>
</dbReference>
<feature type="domain" description="Cadherin" evidence="1">
    <location>
        <begin position="341"/>
        <end position="444"/>
    </location>
</feature>
<evidence type="ECO:0000313" key="2">
    <source>
        <dbReference type="EMBL" id="QHT36118.1"/>
    </source>
</evidence>